<protein>
    <submittedName>
        <fullName evidence="1">Uncharacterized protein</fullName>
    </submittedName>
</protein>
<reference evidence="1 2" key="1">
    <citation type="submission" date="2019-09" db="EMBL/GenBank/DDBJ databases">
        <title>Bacillus ochoae sp. nov., Paenibacillus whitsoniae sp. nov., Paenibacillus spiritus sp. nov. Isolated from the Mars Exploration Rover during spacecraft assembly.</title>
        <authorList>
            <person name="Seuylemezian A."/>
            <person name="Vaishampayan P."/>
        </authorList>
    </citation>
    <scope>NUCLEOTIDE SEQUENCE [LARGE SCALE GENOMIC DNA]</scope>
    <source>
        <strain evidence="1 2">MER_111</strain>
    </source>
</reference>
<evidence type="ECO:0000313" key="2">
    <source>
        <dbReference type="Proteomes" id="UP000367750"/>
    </source>
</evidence>
<gene>
    <name evidence="1" type="ORF">F4V43_01950</name>
</gene>
<evidence type="ECO:0000313" key="1">
    <source>
        <dbReference type="EMBL" id="KAA9007272.1"/>
    </source>
</evidence>
<dbReference type="AlphaFoldDB" id="A0A5J5GHT6"/>
<sequence>MMVHRVSILVGENGSELIYSSKGCKQTNSNVIMENGKRVKNEFIDKIQIIASEYDRYVAWVWFFDQDKKDDYTITLKSMAKSHFEKCGKVANELFWKVSQNTKSIQK</sequence>
<accession>A0A5J5GHT6</accession>
<organism evidence="1 2">
    <name type="scientific">Paenibacillus spiritus</name>
    <dbReference type="NCBI Taxonomy" id="2496557"/>
    <lineage>
        <taxon>Bacteria</taxon>
        <taxon>Bacillati</taxon>
        <taxon>Bacillota</taxon>
        <taxon>Bacilli</taxon>
        <taxon>Bacillales</taxon>
        <taxon>Paenibacillaceae</taxon>
        <taxon>Paenibacillus</taxon>
    </lineage>
</organism>
<dbReference type="EMBL" id="VYKK01000004">
    <property type="protein sequence ID" value="KAA9007272.1"/>
    <property type="molecule type" value="Genomic_DNA"/>
</dbReference>
<comment type="caution">
    <text evidence="1">The sequence shown here is derived from an EMBL/GenBank/DDBJ whole genome shotgun (WGS) entry which is preliminary data.</text>
</comment>
<keyword evidence="2" id="KW-1185">Reference proteome</keyword>
<name>A0A5J5GHT6_9BACL</name>
<dbReference type="Proteomes" id="UP000367750">
    <property type="component" value="Unassembled WGS sequence"/>
</dbReference>
<dbReference type="OrthoDB" id="9914550at2"/>
<dbReference type="RefSeq" id="WP_150456562.1">
    <property type="nucleotide sequence ID" value="NZ_VYKK01000004.1"/>
</dbReference>
<proteinExistence type="predicted"/>